<dbReference type="InterPro" id="IPR013785">
    <property type="entry name" value="Aldolase_TIM"/>
</dbReference>
<feature type="binding site" evidence="12">
    <location>
        <position position="49"/>
    </location>
    <ligand>
        <name>[4Fe-4S] cluster</name>
        <dbReference type="ChEBI" id="CHEBI:49883"/>
        <label>1</label>
        <note>4Fe-4S-S-AdoMet</note>
    </ligand>
</feature>
<evidence type="ECO:0000256" key="12">
    <source>
        <dbReference type="HAMAP-Rule" id="MF_01225"/>
    </source>
</evidence>
<dbReference type="GO" id="GO:1904047">
    <property type="term" value="F:S-adenosyl-L-methionine binding"/>
    <property type="evidence" value="ECO:0007669"/>
    <property type="project" value="UniProtKB-UniRule"/>
</dbReference>
<dbReference type="NCBIfam" id="TIGR02666">
    <property type="entry name" value="moaA"/>
    <property type="match status" value="1"/>
</dbReference>
<evidence type="ECO:0000256" key="4">
    <source>
        <dbReference type="ARBA" id="ARBA00022723"/>
    </source>
</evidence>
<keyword evidence="15" id="KW-1185">Reference proteome</keyword>
<comment type="similarity">
    <text evidence="12">Belongs to the radical SAM superfamily. MoaA family.</text>
</comment>
<dbReference type="EC" id="4.1.99.22" evidence="1 12"/>
<evidence type="ECO:0000256" key="8">
    <source>
        <dbReference type="ARBA" id="ARBA00023134"/>
    </source>
</evidence>
<dbReference type="PROSITE" id="PS51918">
    <property type="entry name" value="RADICAL_SAM"/>
    <property type="match status" value="1"/>
</dbReference>
<evidence type="ECO:0000256" key="1">
    <source>
        <dbReference type="ARBA" id="ARBA00012167"/>
    </source>
</evidence>
<evidence type="ECO:0000256" key="7">
    <source>
        <dbReference type="ARBA" id="ARBA00023014"/>
    </source>
</evidence>
<feature type="binding site" evidence="12">
    <location>
        <position position="92"/>
    </location>
    <ligand>
        <name>GTP</name>
        <dbReference type="ChEBI" id="CHEBI:37565"/>
    </ligand>
</feature>
<evidence type="ECO:0000256" key="9">
    <source>
        <dbReference type="ARBA" id="ARBA00023150"/>
    </source>
</evidence>
<evidence type="ECO:0000256" key="10">
    <source>
        <dbReference type="ARBA" id="ARBA00023239"/>
    </source>
</evidence>
<dbReference type="Gene3D" id="3.20.20.70">
    <property type="entry name" value="Aldolase class I"/>
    <property type="match status" value="1"/>
</dbReference>
<evidence type="ECO:0000256" key="2">
    <source>
        <dbReference type="ARBA" id="ARBA00022485"/>
    </source>
</evidence>
<evidence type="ECO:0000256" key="6">
    <source>
        <dbReference type="ARBA" id="ARBA00023004"/>
    </source>
</evidence>
<gene>
    <name evidence="12 14" type="primary">moaA</name>
    <name evidence="14" type="ORF">CDA63_07395</name>
</gene>
<keyword evidence="8 12" id="KW-0342">GTP-binding</keyword>
<evidence type="ECO:0000313" key="14">
    <source>
        <dbReference type="EMBL" id="OWP63804.1"/>
    </source>
</evidence>
<dbReference type="InterPro" id="IPR013483">
    <property type="entry name" value="MoaA"/>
</dbReference>
<feature type="binding site" evidence="12">
    <location>
        <position position="147"/>
    </location>
    <ligand>
        <name>S-adenosyl-L-methionine</name>
        <dbReference type="ChEBI" id="CHEBI:59789"/>
    </ligand>
</feature>
<dbReference type="OrthoDB" id="9763993at2"/>
<dbReference type="RefSeq" id="WP_088463810.1">
    <property type="nucleotide sequence ID" value="NZ_NIRR01000008.1"/>
</dbReference>
<keyword evidence="2 12" id="KW-0004">4Fe-4S</keyword>
<feature type="binding site" evidence="12">
    <location>
        <position position="96"/>
    </location>
    <ligand>
        <name>S-adenosyl-L-methionine</name>
        <dbReference type="ChEBI" id="CHEBI:59789"/>
    </ligand>
</feature>
<feature type="binding site" evidence="12">
    <location>
        <position position="53"/>
    </location>
    <ligand>
        <name>[4Fe-4S] cluster</name>
        <dbReference type="ChEBI" id="CHEBI:49883"/>
        <label>1</label>
        <note>4Fe-4S-S-AdoMet</note>
    </ligand>
</feature>
<feature type="binding site" evidence="12">
    <location>
        <position position="283"/>
    </location>
    <ligand>
        <name>[4Fe-4S] cluster</name>
        <dbReference type="ChEBI" id="CHEBI:49883"/>
        <label>2</label>
        <note>4Fe-4S-substrate</note>
    </ligand>
</feature>
<dbReference type="GO" id="GO:0061798">
    <property type="term" value="F:GTP 3',8'-cyclase activity"/>
    <property type="evidence" value="ECO:0007669"/>
    <property type="project" value="UniProtKB-UniRule"/>
</dbReference>
<dbReference type="SUPFAM" id="SSF102114">
    <property type="entry name" value="Radical SAM enzymes"/>
    <property type="match status" value="1"/>
</dbReference>
<comment type="caution">
    <text evidence="14">The sequence shown here is derived from an EMBL/GenBank/DDBJ whole genome shotgun (WGS) entry which is preliminary data.</text>
</comment>
<dbReference type="AlphaFoldDB" id="A0A246FPW1"/>
<keyword evidence="6 12" id="KW-0408">Iron</keyword>
<dbReference type="SFLD" id="SFLDG01383">
    <property type="entry name" value="cyclic_pyranopterin_phosphate"/>
    <property type="match status" value="1"/>
</dbReference>
<feature type="binding site" evidence="12">
    <location>
        <begin position="288"/>
        <end position="290"/>
    </location>
    <ligand>
        <name>GTP</name>
        <dbReference type="ChEBI" id="CHEBI:37565"/>
    </ligand>
</feature>
<dbReference type="InterPro" id="IPR000385">
    <property type="entry name" value="MoaA_NifB_PqqE_Fe-S-bd_CS"/>
</dbReference>
<dbReference type="CDD" id="cd01335">
    <property type="entry name" value="Radical_SAM"/>
    <property type="match status" value="1"/>
</dbReference>
<keyword evidence="5 12" id="KW-0547">Nucleotide-binding</keyword>
<name>A0A246FPW1_9BACT</name>
<dbReference type="SMART" id="SM00729">
    <property type="entry name" value="Elp3"/>
    <property type="match status" value="1"/>
</dbReference>
<comment type="function">
    <text evidence="12">Catalyzes the cyclization of GTP to (8S)-3',8-cyclo-7,8-dihydroguanosine 5'-triphosphate.</text>
</comment>
<dbReference type="EMBL" id="NIRR01000008">
    <property type="protein sequence ID" value="OWP63804.1"/>
    <property type="molecule type" value="Genomic_DNA"/>
</dbReference>
<feature type="binding site" evidence="12">
    <location>
        <position position="217"/>
    </location>
    <ligand>
        <name>S-adenosyl-L-methionine</name>
        <dbReference type="ChEBI" id="CHEBI:59789"/>
    </ligand>
</feature>
<keyword evidence="10 12" id="KW-0456">Lyase</keyword>
<dbReference type="InterPro" id="IPR006638">
    <property type="entry name" value="Elp3/MiaA/NifB-like_rSAM"/>
</dbReference>
<feature type="binding site" evidence="12">
    <location>
        <position position="42"/>
    </location>
    <ligand>
        <name>GTP</name>
        <dbReference type="ChEBI" id="CHEBI:37565"/>
    </ligand>
</feature>
<feature type="binding site" evidence="12">
    <location>
        <position position="300"/>
    </location>
    <ligand>
        <name>[4Fe-4S] cluster</name>
        <dbReference type="ChEBI" id="CHEBI:49883"/>
        <label>2</label>
        <note>4Fe-4S-substrate</note>
    </ligand>
</feature>
<dbReference type="Pfam" id="PF04055">
    <property type="entry name" value="Radical_SAM"/>
    <property type="match status" value="1"/>
</dbReference>
<dbReference type="GO" id="GO:0061799">
    <property type="term" value="F:cyclic pyranopterin monophosphate synthase activity"/>
    <property type="evidence" value="ECO:0007669"/>
    <property type="project" value="TreeGrafter"/>
</dbReference>
<dbReference type="GO" id="GO:0006777">
    <property type="term" value="P:Mo-molybdopterin cofactor biosynthetic process"/>
    <property type="evidence" value="ECO:0007669"/>
    <property type="project" value="UniProtKB-UniRule"/>
</dbReference>
<dbReference type="SFLD" id="SFLDS00029">
    <property type="entry name" value="Radical_SAM"/>
    <property type="match status" value="1"/>
</dbReference>
<dbReference type="GO" id="GO:0051539">
    <property type="term" value="F:4 iron, 4 sulfur cluster binding"/>
    <property type="evidence" value="ECO:0007669"/>
    <property type="project" value="UniProtKB-UniRule"/>
</dbReference>
<evidence type="ECO:0000313" key="15">
    <source>
        <dbReference type="Proteomes" id="UP000197277"/>
    </source>
</evidence>
<dbReference type="PANTHER" id="PTHR22960">
    <property type="entry name" value="MOLYBDOPTERIN COFACTOR SYNTHESIS PROTEIN A"/>
    <property type="match status" value="1"/>
</dbReference>
<dbReference type="PANTHER" id="PTHR22960:SF0">
    <property type="entry name" value="MOLYBDENUM COFACTOR BIOSYNTHESIS PROTEIN 1"/>
    <property type="match status" value="1"/>
</dbReference>
<feature type="binding site" evidence="12">
    <location>
        <position position="286"/>
    </location>
    <ligand>
        <name>[4Fe-4S] cluster</name>
        <dbReference type="ChEBI" id="CHEBI:49883"/>
        <label>2</label>
        <note>4Fe-4S-substrate</note>
    </ligand>
</feature>
<dbReference type="GO" id="GO:0005525">
    <property type="term" value="F:GTP binding"/>
    <property type="evidence" value="ECO:0007669"/>
    <property type="project" value="UniProtKB-UniRule"/>
</dbReference>
<evidence type="ECO:0000256" key="5">
    <source>
        <dbReference type="ARBA" id="ARBA00022741"/>
    </source>
</evidence>
<comment type="catalytic activity">
    <reaction evidence="11 12">
        <text>GTP + AH2 + S-adenosyl-L-methionine = (8S)-3',8-cyclo-7,8-dihydroguanosine 5'-triphosphate + 5'-deoxyadenosine + L-methionine + A + H(+)</text>
        <dbReference type="Rhea" id="RHEA:49576"/>
        <dbReference type="ChEBI" id="CHEBI:13193"/>
        <dbReference type="ChEBI" id="CHEBI:15378"/>
        <dbReference type="ChEBI" id="CHEBI:17319"/>
        <dbReference type="ChEBI" id="CHEBI:17499"/>
        <dbReference type="ChEBI" id="CHEBI:37565"/>
        <dbReference type="ChEBI" id="CHEBI:57844"/>
        <dbReference type="ChEBI" id="CHEBI:59789"/>
        <dbReference type="ChEBI" id="CHEBI:131766"/>
        <dbReference type="EC" id="4.1.99.22"/>
    </reaction>
</comment>
<feature type="domain" description="Radical SAM core" evidence="13">
    <location>
        <begin position="33"/>
        <end position="253"/>
    </location>
</feature>
<keyword evidence="7 12" id="KW-0411">Iron-sulfur</keyword>
<dbReference type="InterPro" id="IPR058240">
    <property type="entry name" value="rSAM_sf"/>
</dbReference>
<dbReference type="InterPro" id="IPR040064">
    <property type="entry name" value="MoaA-like"/>
</dbReference>
<reference evidence="14 15" key="1">
    <citation type="submission" date="2017-06" db="EMBL/GenBank/DDBJ databases">
        <title>Hymenobacter amundsenii sp. nov. isolated from regoliths in Antarctica.</title>
        <authorList>
            <person name="Sedlacek I."/>
            <person name="Kralova S."/>
            <person name="Pantucek R."/>
            <person name="Svec P."/>
            <person name="Holochova P."/>
            <person name="Stankova E."/>
            <person name="Vrbovska V."/>
            <person name="Busse H.-J."/>
        </authorList>
    </citation>
    <scope>NUCLEOTIDE SEQUENCE [LARGE SCALE GENOMIC DNA]</scope>
    <source>
        <strain evidence="14 15">CCM 8682</strain>
    </source>
</reference>
<dbReference type="InterPro" id="IPR050105">
    <property type="entry name" value="MoCo_biosynth_MoaA/MoaC"/>
</dbReference>
<keyword evidence="3 12" id="KW-0949">S-adenosyl-L-methionine</keyword>
<feature type="binding site" evidence="12">
    <location>
        <position position="55"/>
    </location>
    <ligand>
        <name>S-adenosyl-L-methionine</name>
        <dbReference type="ChEBI" id="CHEBI:59789"/>
    </ligand>
</feature>
<comment type="subunit">
    <text evidence="12">Monomer and homodimer.</text>
</comment>
<evidence type="ECO:0000256" key="3">
    <source>
        <dbReference type="ARBA" id="ARBA00022691"/>
    </source>
</evidence>
<dbReference type="InterPro" id="IPR007197">
    <property type="entry name" value="rSAM"/>
</dbReference>
<accession>A0A246FPW1</accession>
<dbReference type="InterPro" id="IPR010505">
    <property type="entry name" value="MoaA_twitch"/>
</dbReference>
<comment type="cofactor">
    <cofactor evidence="12">
        <name>[4Fe-4S] cluster</name>
        <dbReference type="ChEBI" id="CHEBI:49883"/>
    </cofactor>
    <text evidence="12">Binds 2 [4Fe-4S] clusters. Binds 1 [4Fe-4S] cluster coordinated with 3 cysteines and an exchangeable S-adenosyl-L-methionine and 1 [4Fe-4S] cluster coordinated with 3 cysteines and the GTP-derived substrate.</text>
</comment>
<dbReference type="Proteomes" id="UP000197277">
    <property type="component" value="Unassembled WGS sequence"/>
</dbReference>
<proteinExistence type="inferred from homology"/>
<evidence type="ECO:0000259" key="13">
    <source>
        <dbReference type="PROSITE" id="PS51918"/>
    </source>
</evidence>
<dbReference type="Pfam" id="PF06463">
    <property type="entry name" value="Mob_synth_C"/>
    <property type="match status" value="1"/>
</dbReference>
<sequence>MTPPLLTSPTAFASLPQPTGAAGAAARPVLYDNHGRPLEYVRLAVTDRCNLRCFYCMPEQGIKYLPKQELLTYEEMERLVALLAGLGVRKVRLTGGEPFVRRDLVPFMDRLTQIPGIEELTLTTNGVLTAPHVADMARMGVKAVNLSLDTLDRARFASITRRDELPRVMDTFYALLAAGIRVKINAVVMDGQNTQDLLPLAELTRELPVDVRFIEEMPFNGGSHEATPATLPWNYHRIREHLELNLGTLTPVPTRPGDTASHYTVAGHQGRLGIIAAYSRTFCGTCNRLRLTAEGGLKTCLYDQGVLDLRALLRGGASDAEVVAALSAAFRNRAANGFEAESQRPLHQLSFESMSTIGG</sequence>
<dbReference type="UniPathway" id="UPA00344"/>
<dbReference type="CDD" id="cd21117">
    <property type="entry name" value="Twitch_MoaA"/>
    <property type="match status" value="1"/>
</dbReference>
<keyword evidence="9 12" id="KW-0501">Molybdenum cofactor biosynthesis</keyword>
<dbReference type="SFLD" id="SFLDG01386">
    <property type="entry name" value="main_SPASM_domain-containing"/>
    <property type="match status" value="1"/>
</dbReference>
<comment type="pathway">
    <text evidence="12">Cofactor biosynthesis; molybdopterin biosynthesis.</text>
</comment>
<dbReference type="SFLD" id="SFLDG01067">
    <property type="entry name" value="SPASM/twitch_domain_containing"/>
    <property type="match status" value="1"/>
</dbReference>
<feature type="binding site" evidence="12">
    <location>
        <position position="56"/>
    </location>
    <ligand>
        <name>[4Fe-4S] cluster</name>
        <dbReference type="ChEBI" id="CHEBI:49883"/>
        <label>1</label>
        <note>4Fe-4S-S-AdoMet</note>
    </ligand>
</feature>
<dbReference type="HAMAP" id="MF_01225_B">
    <property type="entry name" value="MoaA_B"/>
    <property type="match status" value="1"/>
</dbReference>
<dbReference type="GO" id="GO:0046872">
    <property type="term" value="F:metal ion binding"/>
    <property type="evidence" value="ECO:0007669"/>
    <property type="project" value="UniProtKB-KW"/>
</dbReference>
<feature type="binding site" evidence="12">
    <location>
        <position position="183"/>
    </location>
    <ligand>
        <name>GTP</name>
        <dbReference type="ChEBI" id="CHEBI:37565"/>
    </ligand>
</feature>
<dbReference type="PROSITE" id="PS01305">
    <property type="entry name" value="MOAA_NIFB_PQQE"/>
    <property type="match status" value="1"/>
</dbReference>
<keyword evidence="4 12" id="KW-0479">Metal-binding</keyword>
<organism evidence="14 15">
    <name type="scientific">Hymenobacter amundsenii</name>
    <dbReference type="NCBI Taxonomy" id="2006685"/>
    <lineage>
        <taxon>Bacteria</taxon>
        <taxon>Pseudomonadati</taxon>
        <taxon>Bacteroidota</taxon>
        <taxon>Cytophagia</taxon>
        <taxon>Cytophagales</taxon>
        <taxon>Hymenobacteraceae</taxon>
        <taxon>Hymenobacter</taxon>
    </lineage>
</organism>
<feature type="binding site" evidence="12">
    <location>
        <position position="123"/>
    </location>
    <ligand>
        <name>GTP</name>
        <dbReference type="ChEBI" id="CHEBI:37565"/>
    </ligand>
</feature>
<protein>
    <recommendedName>
        <fullName evidence="1 12">GTP 3',8-cyclase</fullName>
        <ecNumber evidence="1 12">4.1.99.22</ecNumber>
    </recommendedName>
    <alternativeName>
        <fullName evidence="12">Molybdenum cofactor biosynthesis protein A</fullName>
    </alternativeName>
</protein>
<evidence type="ECO:0000256" key="11">
    <source>
        <dbReference type="ARBA" id="ARBA00048697"/>
    </source>
</evidence>